<comment type="similarity">
    <text evidence="1">Belongs to the RMI1 family.</text>
</comment>
<feature type="domain" description="RecQ mediated genome instability protein 1 OB-fold" evidence="4">
    <location>
        <begin position="68"/>
        <end position="229"/>
    </location>
</feature>
<feature type="compositionally biased region" description="Acidic residues" evidence="3">
    <location>
        <begin position="269"/>
        <end position="279"/>
    </location>
</feature>
<dbReference type="GO" id="GO:0031422">
    <property type="term" value="C:RecQ family helicase-topoisomerase III complex"/>
    <property type="evidence" value="ECO:0007669"/>
    <property type="project" value="TreeGrafter"/>
</dbReference>
<dbReference type="GO" id="GO:0016604">
    <property type="term" value="C:nuclear body"/>
    <property type="evidence" value="ECO:0007669"/>
    <property type="project" value="TreeGrafter"/>
</dbReference>
<reference evidence="6 7" key="1">
    <citation type="journal article" date="2013" name="MBio">
        <title>Genome sequencing of the plant pathogen Taphrina deformans, the causal agent of peach leaf curl.</title>
        <authorList>
            <person name="Cisse O.H."/>
            <person name="Almeida J.M.G.C.F."/>
            <person name="Fonseca A."/>
            <person name="Kumar A.A."/>
            <person name="Salojaervi J."/>
            <person name="Overmyer K."/>
            <person name="Hauser P.M."/>
            <person name="Pagni M."/>
        </authorList>
    </citation>
    <scope>NUCLEOTIDE SEQUENCE [LARGE SCALE GENOMIC DNA]</scope>
    <source>
        <strain evidence="7">PYCC 5710 / ATCC 11124 / CBS 356.35 / IMI 108563 / JCM 9778 / NBRC 8474</strain>
    </source>
</reference>
<evidence type="ECO:0000313" key="7">
    <source>
        <dbReference type="Proteomes" id="UP000013776"/>
    </source>
</evidence>
<dbReference type="InterPro" id="IPR049363">
    <property type="entry name" value="RMI1_N"/>
</dbReference>
<dbReference type="Gene3D" id="2.40.50.770">
    <property type="entry name" value="RecQ-mediated genome instability protein Rmi1, C-terminal domain"/>
    <property type="match status" value="1"/>
</dbReference>
<feature type="region of interest" description="Disordered" evidence="3">
    <location>
        <begin position="254"/>
        <end position="315"/>
    </location>
</feature>
<dbReference type="VEuPathDB" id="FungiDB:TAPDE_001671"/>
<evidence type="ECO:0000259" key="4">
    <source>
        <dbReference type="Pfam" id="PF08585"/>
    </source>
</evidence>
<dbReference type="PANTHER" id="PTHR14790:SF15">
    <property type="entry name" value="RECQ-MEDIATED GENOME INSTABILITY PROTEIN 1"/>
    <property type="match status" value="1"/>
</dbReference>
<proteinExistence type="inferred from homology"/>
<dbReference type="AlphaFoldDB" id="R4XBR0"/>
<comment type="caution">
    <text evidence="6">The sequence shown here is derived from an EMBL/GenBank/DDBJ whole genome shotgun (WGS) entry which is preliminary data.</text>
</comment>
<dbReference type="PANTHER" id="PTHR14790">
    <property type="entry name" value="RECQ-MEDIATED GENOME INSTABILITY PROTEIN 1 RMI1"/>
    <property type="match status" value="1"/>
</dbReference>
<organism evidence="6 7">
    <name type="scientific">Taphrina deformans (strain PYCC 5710 / ATCC 11124 / CBS 356.35 / IMI 108563 / JCM 9778 / NBRC 8474)</name>
    <name type="common">Peach leaf curl fungus</name>
    <name type="synonym">Lalaria deformans</name>
    <dbReference type="NCBI Taxonomy" id="1097556"/>
    <lineage>
        <taxon>Eukaryota</taxon>
        <taxon>Fungi</taxon>
        <taxon>Dikarya</taxon>
        <taxon>Ascomycota</taxon>
        <taxon>Taphrinomycotina</taxon>
        <taxon>Taphrinomycetes</taxon>
        <taxon>Taphrinales</taxon>
        <taxon>Taphrinaceae</taxon>
        <taxon>Taphrina</taxon>
    </lineage>
</organism>
<evidence type="ECO:0000256" key="1">
    <source>
        <dbReference type="ARBA" id="ARBA00006395"/>
    </source>
</evidence>
<evidence type="ECO:0000259" key="5">
    <source>
        <dbReference type="Pfam" id="PF21000"/>
    </source>
</evidence>
<feature type="region of interest" description="Disordered" evidence="3">
    <location>
        <begin position="125"/>
        <end position="152"/>
    </location>
</feature>
<name>R4XBR0_TAPDE</name>
<dbReference type="GO" id="GO:0000724">
    <property type="term" value="P:double-strand break repair via homologous recombination"/>
    <property type="evidence" value="ECO:0007669"/>
    <property type="project" value="TreeGrafter"/>
</dbReference>
<evidence type="ECO:0000256" key="2">
    <source>
        <dbReference type="ARBA" id="ARBA00018987"/>
    </source>
</evidence>
<feature type="compositionally biased region" description="Basic and acidic residues" evidence="3">
    <location>
        <begin position="254"/>
        <end position="268"/>
    </location>
</feature>
<sequence length="315" mass="33602">MDENIGRVPQAERIRAYFASLEISLSEAWLSALSTHLSDSVEGEGGSLEVTCLHHFLASDLVASLSPQSLALSHSSGSSGSSGSGVMVQVVACEEIGHSLTTQLMHLEDYEERQKPVHRRLIRVPGTTTTTTDDHDGQGDAAVSSGGGPSEESVMVHKKMCRVVVEDHRGTRMYGIESGPVAGLQVGMTLGAKLLLNAVPVVHGVLVLSPGKVVWLGGRVEALNQGRLDSRADTVARLKLELGARLASFPVMTQRDRQRAVQEQRQADGEGEEEEEGQQDESGQGQDRPARGRGSRGRSGSARGGRGRASRARGR</sequence>
<accession>R4XBR0</accession>
<dbReference type="InterPro" id="IPR013894">
    <property type="entry name" value="RMI1_OB"/>
</dbReference>
<dbReference type="GO" id="GO:0000712">
    <property type="term" value="P:resolution of meiotic recombination intermediates"/>
    <property type="evidence" value="ECO:0007669"/>
    <property type="project" value="TreeGrafter"/>
</dbReference>
<dbReference type="Proteomes" id="UP000013776">
    <property type="component" value="Unassembled WGS sequence"/>
</dbReference>
<gene>
    <name evidence="6" type="ORF">TAPDE_001671</name>
</gene>
<feature type="compositionally biased region" description="Basic residues" evidence="3">
    <location>
        <begin position="305"/>
        <end position="315"/>
    </location>
</feature>
<dbReference type="Pfam" id="PF08585">
    <property type="entry name" value="RMI1_N_C"/>
    <property type="match status" value="1"/>
</dbReference>
<feature type="domain" description="RMI1 N-terminal" evidence="5">
    <location>
        <begin position="19"/>
        <end position="63"/>
    </location>
</feature>
<dbReference type="InterPro" id="IPR042470">
    <property type="entry name" value="RMI1_N_C_sf"/>
</dbReference>
<dbReference type="EMBL" id="CAHR02000060">
    <property type="protein sequence ID" value="CCG81811.1"/>
    <property type="molecule type" value="Genomic_DNA"/>
</dbReference>
<keyword evidence="7" id="KW-1185">Reference proteome</keyword>
<dbReference type="eggNOG" id="KOG3683">
    <property type="taxonomic scope" value="Eukaryota"/>
</dbReference>
<dbReference type="Pfam" id="PF21000">
    <property type="entry name" value="RMI1_N_N"/>
    <property type="match status" value="1"/>
</dbReference>
<dbReference type="STRING" id="1097556.R4XBR0"/>
<protein>
    <recommendedName>
        <fullName evidence="2">RecQ-mediated genome instability protein 1</fullName>
    </recommendedName>
</protein>
<evidence type="ECO:0000313" key="6">
    <source>
        <dbReference type="EMBL" id="CCG81811.1"/>
    </source>
</evidence>
<dbReference type="OrthoDB" id="341511at2759"/>
<evidence type="ECO:0000256" key="3">
    <source>
        <dbReference type="SAM" id="MobiDB-lite"/>
    </source>
</evidence>